<dbReference type="GO" id="GO:0003697">
    <property type="term" value="F:single-stranded DNA binding"/>
    <property type="evidence" value="ECO:0007669"/>
    <property type="project" value="InterPro"/>
</dbReference>
<gene>
    <name evidence="3" type="ORF">FG385_17960</name>
</gene>
<reference evidence="3 4" key="1">
    <citation type="submission" date="2019-06" db="EMBL/GenBank/DDBJ databases">
        <title>Amycolatopsis alkalitolerans sp. nov., isolated from Gastrodia elata Blume.</title>
        <authorList>
            <person name="Narsing Rao M.P."/>
            <person name="Li W.J."/>
        </authorList>
    </citation>
    <scope>NUCLEOTIDE SEQUENCE [LARGE SCALE GENOMIC DNA]</scope>
    <source>
        <strain evidence="3 4">SYSUP0005</strain>
    </source>
</reference>
<evidence type="ECO:0000256" key="1">
    <source>
        <dbReference type="ARBA" id="ARBA00023125"/>
    </source>
</evidence>
<dbReference type="RefSeq" id="WP_139097912.1">
    <property type="nucleotide sequence ID" value="NZ_VDFW01000015.1"/>
</dbReference>
<dbReference type="InterPro" id="IPR012340">
    <property type="entry name" value="NA-bd_OB-fold"/>
</dbReference>
<dbReference type="Gene3D" id="2.40.50.140">
    <property type="entry name" value="Nucleic acid-binding proteins"/>
    <property type="match status" value="1"/>
</dbReference>
<keyword evidence="1 2" id="KW-0238">DNA-binding</keyword>
<protein>
    <submittedName>
        <fullName evidence="3">Single-stranded DNA-binding protein</fullName>
    </submittedName>
</protein>
<dbReference type="InterPro" id="IPR000424">
    <property type="entry name" value="Primosome_PriB/ssb"/>
</dbReference>
<keyword evidence="4" id="KW-1185">Reference proteome</keyword>
<accession>A0A5C4LZM8</accession>
<dbReference type="CDD" id="cd04496">
    <property type="entry name" value="SSB_OBF"/>
    <property type="match status" value="1"/>
</dbReference>
<evidence type="ECO:0000313" key="3">
    <source>
        <dbReference type="EMBL" id="TNC24313.1"/>
    </source>
</evidence>
<name>A0A5C4LZM8_9PSEU</name>
<dbReference type="PROSITE" id="PS50935">
    <property type="entry name" value="SSB"/>
    <property type="match status" value="1"/>
</dbReference>
<dbReference type="EMBL" id="VDFW01000015">
    <property type="protein sequence ID" value="TNC24313.1"/>
    <property type="molecule type" value="Genomic_DNA"/>
</dbReference>
<evidence type="ECO:0000256" key="2">
    <source>
        <dbReference type="PROSITE-ProRule" id="PRU00252"/>
    </source>
</evidence>
<dbReference type="Pfam" id="PF00436">
    <property type="entry name" value="SSB"/>
    <property type="match status" value="1"/>
</dbReference>
<dbReference type="AlphaFoldDB" id="A0A5C4LZM8"/>
<organism evidence="3 4">
    <name type="scientific">Amycolatopsis alkalitolerans</name>
    <dbReference type="NCBI Taxonomy" id="2547244"/>
    <lineage>
        <taxon>Bacteria</taxon>
        <taxon>Bacillati</taxon>
        <taxon>Actinomycetota</taxon>
        <taxon>Actinomycetes</taxon>
        <taxon>Pseudonocardiales</taxon>
        <taxon>Pseudonocardiaceae</taxon>
        <taxon>Amycolatopsis</taxon>
    </lineage>
</organism>
<proteinExistence type="predicted"/>
<comment type="caution">
    <text evidence="3">The sequence shown here is derived from an EMBL/GenBank/DDBJ whole genome shotgun (WGS) entry which is preliminary data.</text>
</comment>
<dbReference type="Proteomes" id="UP000305546">
    <property type="component" value="Unassembled WGS sequence"/>
</dbReference>
<dbReference type="OrthoDB" id="9809878at2"/>
<dbReference type="SUPFAM" id="SSF50249">
    <property type="entry name" value="Nucleic acid-binding proteins"/>
    <property type="match status" value="1"/>
</dbReference>
<sequence length="157" mass="17339">MALGETTVAVAGIVTSDPEFKRIGGARRELLTFWLRSTERRFDKDKGEWVDGRHLSAKVKCWGRHALAVRSAFVKGDPVLVTGRMSCAEHVSESKQSRSLLEVEATAIGLNLMRRIAPVDRGERPDAHISHEEGRSQRQALIEKVAVEQGAEPVRAG</sequence>
<evidence type="ECO:0000313" key="4">
    <source>
        <dbReference type="Proteomes" id="UP000305546"/>
    </source>
</evidence>